<dbReference type="Gene3D" id="3.30.70.2810">
    <property type="match status" value="1"/>
</dbReference>
<feature type="binding site" evidence="6 8">
    <location>
        <position position="193"/>
    </location>
    <ligand>
        <name>S-adenosyl-L-methionine</name>
        <dbReference type="ChEBI" id="CHEBI:59789"/>
    </ligand>
</feature>
<dbReference type="SUPFAM" id="SSF53335">
    <property type="entry name" value="S-adenosyl-L-methionine-dependent methyltransferases"/>
    <property type="match status" value="1"/>
</dbReference>
<dbReference type="AlphaFoldDB" id="A0A075NV95"/>
<reference evidence="12 15" key="1">
    <citation type="submission" date="2014-06" db="EMBL/GenBank/DDBJ databases">
        <title>Genomes of Alteromonas australica, a world apart.</title>
        <authorList>
            <person name="Gonzaga A."/>
            <person name="Lopez-Perez M."/>
            <person name="Rodriguez-Valera F."/>
        </authorList>
    </citation>
    <scope>NUCLEOTIDE SEQUENCE [LARGE SCALE GENOMIC DNA]</scope>
    <source>
        <strain evidence="12 15">H 17</strain>
    </source>
</reference>
<feature type="binding site" evidence="6 8">
    <location>
        <position position="245"/>
    </location>
    <ligand>
        <name>S-adenosyl-L-methionine</name>
        <dbReference type="ChEBI" id="CHEBI:59789"/>
    </ligand>
</feature>
<evidence type="ECO:0000256" key="2">
    <source>
        <dbReference type="ARBA" id="ARBA00022552"/>
    </source>
</evidence>
<gene>
    <name evidence="6" type="primary">rlmM</name>
    <name evidence="13" type="ORF">DCW74_10895</name>
    <name evidence="14" type="ORF">DEB45_12505</name>
    <name evidence="12" type="ORF">EP13_07725</name>
</gene>
<dbReference type="Pfam" id="PF21239">
    <property type="entry name" value="RLMM_N"/>
    <property type="match status" value="1"/>
</dbReference>
<dbReference type="EMBL" id="CP008849">
    <property type="protein sequence ID" value="AIF98579.1"/>
    <property type="molecule type" value="Genomic_DNA"/>
</dbReference>
<evidence type="ECO:0000259" key="9">
    <source>
        <dbReference type="Pfam" id="PF01728"/>
    </source>
</evidence>
<keyword evidence="3 6" id="KW-0489">Methyltransferase</keyword>
<dbReference type="Pfam" id="PF18125">
    <property type="entry name" value="RlmM_FDX"/>
    <property type="match status" value="1"/>
</dbReference>
<evidence type="ECO:0000256" key="1">
    <source>
        <dbReference type="ARBA" id="ARBA00022490"/>
    </source>
</evidence>
<feature type="domain" description="RlmM ferredoxin-like" evidence="10">
    <location>
        <begin position="5"/>
        <end position="72"/>
    </location>
</feature>
<evidence type="ECO:0000256" key="5">
    <source>
        <dbReference type="ARBA" id="ARBA00022691"/>
    </source>
</evidence>
<evidence type="ECO:0000259" key="10">
    <source>
        <dbReference type="Pfam" id="PF18125"/>
    </source>
</evidence>
<dbReference type="HAMAP" id="MF_01551">
    <property type="entry name" value="23SrRNA_methyltr_M"/>
    <property type="match status" value="1"/>
</dbReference>
<dbReference type="Proteomes" id="UP000264779">
    <property type="component" value="Unassembled WGS sequence"/>
</dbReference>
<keyword evidence="1 6" id="KW-0963">Cytoplasm</keyword>
<dbReference type="Proteomes" id="UP000263517">
    <property type="component" value="Unassembled WGS sequence"/>
</dbReference>
<evidence type="ECO:0000313" key="14">
    <source>
        <dbReference type="EMBL" id="HBU52074.1"/>
    </source>
</evidence>
<feature type="active site" description="Proton acceptor" evidence="6 7">
    <location>
        <position position="311"/>
    </location>
</feature>
<dbReference type="EC" id="2.1.1.186" evidence="6"/>
<dbReference type="InterPro" id="IPR029063">
    <property type="entry name" value="SAM-dependent_MTases_sf"/>
</dbReference>
<organism evidence="12 15">
    <name type="scientific">Alteromonas australica</name>
    <dbReference type="NCBI Taxonomy" id="589873"/>
    <lineage>
        <taxon>Bacteria</taxon>
        <taxon>Pseudomonadati</taxon>
        <taxon>Pseudomonadota</taxon>
        <taxon>Gammaproteobacteria</taxon>
        <taxon>Alteromonadales</taxon>
        <taxon>Alteromonadaceae</taxon>
        <taxon>Alteromonas/Salinimonas group</taxon>
        <taxon>Alteromonas</taxon>
    </lineage>
</organism>
<dbReference type="InterPro" id="IPR048646">
    <property type="entry name" value="RlmM_THUMP-like"/>
</dbReference>
<evidence type="ECO:0000313" key="17">
    <source>
        <dbReference type="Proteomes" id="UP000264779"/>
    </source>
</evidence>
<dbReference type="PIRSF" id="PIRSF028774">
    <property type="entry name" value="UCP028774"/>
    <property type="match status" value="1"/>
</dbReference>
<comment type="function">
    <text evidence="6">Catalyzes the 2'-O-methylation at nucleotide C2498 in 23S rRNA.</text>
</comment>
<evidence type="ECO:0000313" key="12">
    <source>
        <dbReference type="EMBL" id="AIF98579.1"/>
    </source>
</evidence>
<evidence type="ECO:0000313" key="13">
    <source>
        <dbReference type="EMBL" id="HAW76228.1"/>
    </source>
</evidence>
<dbReference type="RefSeq" id="WP_044056755.1">
    <property type="nucleotide sequence ID" value="NZ_CALBIY010000022.1"/>
</dbReference>
<feature type="domain" description="Ribosomal RNA methyltransferase FtsJ" evidence="9">
    <location>
        <begin position="191"/>
        <end position="292"/>
    </location>
</feature>
<accession>A0A075NV95</accession>
<dbReference type="Gene3D" id="3.40.50.150">
    <property type="entry name" value="Vaccinia Virus protein VP39"/>
    <property type="match status" value="1"/>
</dbReference>
<feature type="binding site" evidence="6 8">
    <location>
        <position position="282"/>
    </location>
    <ligand>
        <name>S-adenosyl-L-methionine</name>
        <dbReference type="ChEBI" id="CHEBI:59789"/>
    </ligand>
</feature>
<comment type="similarity">
    <text evidence="6">Belongs to the class I-like SAM-binding methyltransferase superfamily. RNA methyltransferase RlmE family. RlmM subfamily.</text>
</comment>
<dbReference type="GO" id="GO:0005737">
    <property type="term" value="C:cytoplasm"/>
    <property type="evidence" value="ECO:0007669"/>
    <property type="project" value="UniProtKB-SubCell"/>
</dbReference>
<dbReference type="NCBIfam" id="NF008734">
    <property type="entry name" value="PRK11760.1"/>
    <property type="match status" value="1"/>
</dbReference>
<proteinExistence type="inferred from homology"/>
<evidence type="ECO:0000259" key="11">
    <source>
        <dbReference type="Pfam" id="PF21239"/>
    </source>
</evidence>
<evidence type="ECO:0000256" key="6">
    <source>
        <dbReference type="HAMAP-Rule" id="MF_01551"/>
    </source>
</evidence>
<dbReference type="GO" id="GO:0006364">
    <property type="term" value="P:rRNA processing"/>
    <property type="evidence" value="ECO:0007669"/>
    <property type="project" value="UniProtKB-UniRule"/>
</dbReference>
<sequence>MSNTSVLAYCRPGYENDTANELTTRYGEAAIYGYPVSKKQSGFALYHLYDDTQLENAITQFAVSQSIFPRQLVAVFCAMKDIEKDDRVGQVLEALKEGELPYSIFGAIDVEYPDTEDGKTLAKFCRKFTVPLRQALRKAGWLTAKENAGKPKLHIFFESFENCFIGYTLPNYASQDHLGICRLKFPSDAPSRSTLKLEDALVNMLSSKQQTRVLRSGGRAVDLGACPGGWTYQLVKRGMYVEAIDNGLIADSLMATGLVEHHAADGFAYKPQFGRVDLLVCDMIEQPDRVAKLMGDWLVKHWATHAIFNLKLPMKRRYETVTQAISLLVSRLDALNDAFSVKVRHLYHDRDEVTVTIIRTSEDEV</sequence>
<keyword evidence="2 6" id="KW-0698">rRNA processing</keyword>
<dbReference type="KEGG" id="aal:EP13_07725"/>
<evidence type="ECO:0000256" key="7">
    <source>
        <dbReference type="PIRSR" id="PIRSR028774-1"/>
    </source>
</evidence>
<dbReference type="InterPro" id="IPR040739">
    <property type="entry name" value="RlmM_FDX"/>
</dbReference>
<evidence type="ECO:0000313" key="16">
    <source>
        <dbReference type="Proteomes" id="UP000263517"/>
    </source>
</evidence>
<feature type="binding site" evidence="6 8">
    <location>
        <position position="265"/>
    </location>
    <ligand>
        <name>S-adenosyl-L-methionine</name>
        <dbReference type="ChEBI" id="CHEBI:59789"/>
    </ligand>
</feature>
<dbReference type="GeneID" id="78254800"/>
<dbReference type="GO" id="GO:0008757">
    <property type="term" value="F:S-adenosylmethionine-dependent methyltransferase activity"/>
    <property type="evidence" value="ECO:0007669"/>
    <property type="project" value="UniProtKB-UniRule"/>
</dbReference>
<dbReference type="GO" id="GO:0032259">
    <property type="term" value="P:methylation"/>
    <property type="evidence" value="ECO:0007669"/>
    <property type="project" value="UniProtKB-KW"/>
</dbReference>
<dbReference type="Pfam" id="PF01728">
    <property type="entry name" value="FtsJ"/>
    <property type="match status" value="1"/>
</dbReference>
<dbReference type="PANTHER" id="PTHR37524">
    <property type="entry name" value="RIBOSOMAL RNA LARGE SUBUNIT METHYLTRANSFERASE M"/>
    <property type="match status" value="1"/>
</dbReference>
<dbReference type="PANTHER" id="PTHR37524:SF2">
    <property type="entry name" value="RIBOSOMAL RNA METHYLTRANSFERASE FTSJ DOMAIN-CONTAINING PROTEIN"/>
    <property type="match status" value="1"/>
</dbReference>
<comment type="catalytic activity">
    <reaction evidence="6">
        <text>cytidine(2498) in 23S rRNA + S-adenosyl-L-methionine = 2'-O-methylcytidine(2498) in 23S rRNA + S-adenosyl-L-homocysteine + H(+)</text>
        <dbReference type="Rhea" id="RHEA:42788"/>
        <dbReference type="Rhea" id="RHEA-COMP:10244"/>
        <dbReference type="Rhea" id="RHEA-COMP:10245"/>
        <dbReference type="ChEBI" id="CHEBI:15378"/>
        <dbReference type="ChEBI" id="CHEBI:57856"/>
        <dbReference type="ChEBI" id="CHEBI:59789"/>
        <dbReference type="ChEBI" id="CHEBI:74495"/>
        <dbReference type="ChEBI" id="CHEBI:82748"/>
        <dbReference type="EC" id="2.1.1.186"/>
    </reaction>
</comment>
<keyword evidence="15" id="KW-1185">Reference proteome</keyword>
<dbReference type="STRING" id="589873.EP12_07820"/>
<dbReference type="Proteomes" id="UP000056090">
    <property type="component" value="Chromosome"/>
</dbReference>
<dbReference type="EMBL" id="DONK01000190">
    <property type="protein sequence ID" value="HBU52074.1"/>
    <property type="molecule type" value="Genomic_DNA"/>
</dbReference>
<comment type="subunit">
    <text evidence="6">Monomer.</text>
</comment>
<evidence type="ECO:0000256" key="8">
    <source>
        <dbReference type="PIRSR" id="PIRSR028774-2"/>
    </source>
</evidence>
<keyword evidence="4 6" id="KW-0808">Transferase</keyword>
<protein>
    <recommendedName>
        <fullName evidence="6">Ribosomal RNA large subunit methyltransferase M</fullName>
        <ecNumber evidence="6">2.1.1.186</ecNumber>
    </recommendedName>
    <alternativeName>
        <fullName evidence="6">23S rRNA (cytidine2498-2'-O)-methyltransferase</fullName>
    </alternativeName>
    <alternativeName>
        <fullName evidence="6">23S rRNA 2'-O-ribose methyltransferase RlmM</fullName>
    </alternativeName>
</protein>
<reference evidence="16 17" key="2">
    <citation type="journal article" date="2018" name="Nat. Biotechnol.">
        <title>A standardized bacterial taxonomy based on genome phylogeny substantially revises the tree of life.</title>
        <authorList>
            <person name="Parks D.H."/>
            <person name="Chuvochina M."/>
            <person name="Waite D.W."/>
            <person name="Rinke C."/>
            <person name="Skarshewski A."/>
            <person name="Chaumeil P.A."/>
            <person name="Hugenholtz P."/>
        </authorList>
    </citation>
    <scope>NUCLEOTIDE SEQUENCE [LARGE SCALE GENOMIC DNA]</scope>
    <source>
        <strain evidence="14">UBA11621</strain>
        <strain evidence="13">UBA11978</strain>
    </source>
</reference>
<dbReference type="eggNOG" id="COG2933">
    <property type="taxonomic scope" value="Bacteria"/>
</dbReference>
<dbReference type="Gene3D" id="3.30.2300.20">
    <property type="match status" value="1"/>
</dbReference>
<comment type="subcellular location">
    <subcellularLocation>
        <location evidence="6">Cytoplasm</location>
    </subcellularLocation>
</comment>
<dbReference type="InterPro" id="IPR011224">
    <property type="entry name" value="rRNA_MeTrfase_M"/>
</dbReference>
<name>A0A075NV95_9ALTE</name>
<dbReference type="EMBL" id="DNAN01000387">
    <property type="protein sequence ID" value="HAW76228.1"/>
    <property type="molecule type" value="Genomic_DNA"/>
</dbReference>
<evidence type="ECO:0000313" key="15">
    <source>
        <dbReference type="Proteomes" id="UP000056090"/>
    </source>
</evidence>
<feature type="domain" description="Ribosomal RNA large subunit methyltransferase M THUMP-like" evidence="11">
    <location>
        <begin position="86"/>
        <end position="168"/>
    </location>
</feature>
<feature type="binding site" evidence="6 8">
    <location>
        <begin position="226"/>
        <end position="229"/>
    </location>
    <ligand>
        <name>S-adenosyl-L-methionine</name>
        <dbReference type="ChEBI" id="CHEBI:59789"/>
    </ligand>
</feature>
<evidence type="ECO:0000256" key="4">
    <source>
        <dbReference type="ARBA" id="ARBA00022679"/>
    </source>
</evidence>
<keyword evidence="5 6" id="KW-0949">S-adenosyl-L-methionine</keyword>
<dbReference type="InterPro" id="IPR002877">
    <property type="entry name" value="RNA_MeTrfase_FtsJ_dom"/>
</dbReference>
<evidence type="ECO:0000256" key="3">
    <source>
        <dbReference type="ARBA" id="ARBA00022603"/>
    </source>
</evidence>